<dbReference type="PANTHER" id="PTHR12911">
    <property type="entry name" value="SAD1/UNC-84-LIKE PROTEIN-RELATED"/>
    <property type="match status" value="1"/>
</dbReference>
<evidence type="ECO:0000259" key="6">
    <source>
        <dbReference type="PROSITE" id="PS51469"/>
    </source>
</evidence>
<dbReference type="PANTHER" id="PTHR12911:SF8">
    <property type="entry name" value="KLAROID PROTEIN-RELATED"/>
    <property type="match status" value="1"/>
</dbReference>
<evidence type="ECO:0000313" key="8">
    <source>
        <dbReference type="Proteomes" id="UP000078512"/>
    </source>
</evidence>
<feature type="region of interest" description="Disordered" evidence="5">
    <location>
        <begin position="268"/>
        <end position="303"/>
    </location>
</feature>
<dbReference type="EMBL" id="KV442043">
    <property type="protein sequence ID" value="OAQ29105.1"/>
    <property type="molecule type" value="Genomic_DNA"/>
</dbReference>
<dbReference type="GO" id="GO:0034993">
    <property type="term" value="C:meiotic nuclear membrane microtubule tethering complex"/>
    <property type="evidence" value="ECO:0007669"/>
    <property type="project" value="TreeGrafter"/>
</dbReference>
<keyword evidence="4" id="KW-0472">Membrane</keyword>
<dbReference type="InterPro" id="IPR045119">
    <property type="entry name" value="SUN1-5"/>
</dbReference>
<feature type="region of interest" description="Disordered" evidence="5">
    <location>
        <begin position="1"/>
        <end position="51"/>
    </location>
</feature>
<evidence type="ECO:0000256" key="2">
    <source>
        <dbReference type="ARBA" id="ARBA00022692"/>
    </source>
</evidence>
<feature type="region of interest" description="Disordered" evidence="5">
    <location>
        <begin position="604"/>
        <end position="633"/>
    </location>
</feature>
<keyword evidence="8" id="KW-1185">Reference proteome</keyword>
<evidence type="ECO:0000256" key="1">
    <source>
        <dbReference type="ARBA" id="ARBA00004370"/>
    </source>
</evidence>
<protein>
    <recommendedName>
        <fullName evidence="6">SUN domain-containing protein</fullName>
    </recommendedName>
</protein>
<name>A0A197JV68_9FUNG</name>
<dbReference type="OrthoDB" id="342281at2759"/>
<feature type="domain" description="SUN" evidence="6">
    <location>
        <begin position="497"/>
        <end position="733"/>
    </location>
</feature>
<evidence type="ECO:0000256" key="4">
    <source>
        <dbReference type="ARBA" id="ARBA00023136"/>
    </source>
</evidence>
<feature type="compositionally biased region" description="Polar residues" evidence="5">
    <location>
        <begin position="291"/>
        <end position="303"/>
    </location>
</feature>
<evidence type="ECO:0000256" key="3">
    <source>
        <dbReference type="ARBA" id="ARBA00022989"/>
    </source>
</evidence>
<sequence length="733" mass="83225">MIEPATPIPSTGLFTDYREPPPSTETTTPTPDDHDDHDDDNDNEESNCRDYYEENMMVELLEKRRKLYARTRSLNPSTVRVSYLTPTPPPSLLVGDPSDNPTEETRTTRRSTPLYRRRPGRVSSKMTDHGGDSSDNYDNKNRTRRSTTDIVTELWSWFRDLCRRLDLRRRYTPEETTIVATAGTARHHHHYNIDKVATTYYNNEAAIIKWILISLLMGLIMTVMPCLIVPRDGSPSDSPSTPRYCDRLNLPWRIPVVTVVDTGGVGLGEGITKDRHPHHPSPTNDALDPTSIRSPTDRPLSTSEVDMDWRTEYESLVRRITNLEQSQRNRNVDFRLIHEQLRSGRWIEDNIMEVIRNELPTELVLAKDPISGKVRVPEEFWDAVREVLEAKGGKLSQRTAVLSRHEFLYLVVTESNAVWASLQGRVDSFVQRQLAQWVERELDDGSGSGGGVQGFVSRVEQQILTEMIDRAIERYHTRQSIHRHIDAQPDYALYNSGGRIIPHLTTHTYHRYKPTTILGRLFGLQNWIPPPSPPSSPDSDREQVNKVIQPEMNPGDCWPMQGGWGQVAIQLAKRVVVTEIVIEHVDPRIALHRGTAPREIEIWRLAAPTTNPSSSSSTEEDGEKRRMTNDGNAGESPILATWYKFGSPFPGASLLTTITYQQEQQQPIGTCDGSKDGDRIGEAETEIETVQRFSIPLSKQNVPAYGIVVRVLSNWGHPDFTCLYRVRVHGRAV</sequence>
<dbReference type="Pfam" id="PF07738">
    <property type="entry name" value="Sad1_UNC"/>
    <property type="match status" value="2"/>
</dbReference>
<dbReference type="AlphaFoldDB" id="A0A197JV68"/>
<dbReference type="InterPro" id="IPR012919">
    <property type="entry name" value="SUN_dom"/>
</dbReference>
<reference evidence="7 8" key="1">
    <citation type="submission" date="2016-05" db="EMBL/GenBank/DDBJ databases">
        <title>Genome sequencing reveals origins of a unique bacterial endosymbiosis in the earliest lineages of terrestrial Fungi.</title>
        <authorList>
            <consortium name="DOE Joint Genome Institute"/>
            <person name="Uehling J."/>
            <person name="Gryganskyi A."/>
            <person name="Hameed K."/>
            <person name="Tschaplinski T."/>
            <person name="Misztal P."/>
            <person name="Wu S."/>
            <person name="Desiro A."/>
            <person name="Vande Pol N."/>
            <person name="Du Z.-Y."/>
            <person name="Zienkiewicz A."/>
            <person name="Zienkiewicz K."/>
            <person name="Morin E."/>
            <person name="Tisserant E."/>
            <person name="Splivallo R."/>
            <person name="Hainaut M."/>
            <person name="Henrissat B."/>
            <person name="Ohm R."/>
            <person name="Kuo A."/>
            <person name="Yan J."/>
            <person name="Lipzen A."/>
            <person name="Nolan M."/>
            <person name="Labutti K."/>
            <person name="Barry K."/>
            <person name="Goldstein A."/>
            <person name="Labbe J."/>
            <person name="Schadt C."/>
            <person name="Tuskan G."/>
            <person name="Grigoriev I."/>
            <person name="Martin F."/>
            <person name="Vilgalys R."/>
            <person name="Bonito G."/>
        </authorList>
    </citation>
    <scope>NUCLEOTIDE SEQUENCE [LARGE SCALE GENOMIC DNA]</scope>
    <source>
        <strain evidence="7 8">AG-77</strain>
    </source>
</reference>
<dbReference type="Gene3D" id="2.60.120.260">
    <property type="entry name" value="Galactose-binding domain-like"/>
    <property type="match status" value="1"/>
</dbReference>
<feature type="compositionally biased region" description="Basic and acidic residues" evidence="5">
    <location>
        <begin position="126"/>
        <end position="141"/>
    </location>
</feature>
<dbReference type="PROSITE" id="PS51469">
    <property type="entry name" value="SUN"/>
    <property type="match status" value="1"/>
</dbReference>
<gene>
    <name evidence="7" type="ORF">K457DRAFT_19518</name>
</gene>
<dbReference type="GO" id="GO:0043495">
    <property type="term" value="F:protein-membrane adaptor activity"/>
    <property type="evidence" value="ECO:0007669"/>
    <property type="project" value="TreeGrafter"/>
</dbReference>
<keyword evidence="2" id="KW-0812">Transmembrane</keyword>
<evidence type="ECO:0000256" key="5">
    <source>
        <dbReference type="SAM" id="MobiDB-lite"/>
    </source>
</evidence>
<comment type="subcellular location">
    <subcellularLocation>
        <location evidence="1">Membrane</location>
    </subcellularLocation>
</comment>
<proteinExistence type="predicted"/>
<feature type="compositionally biased region" description="Acidic residues" evidence="5">
    <location>
        <begin position="33"/>
        <end position="45"/>
    </location>
</feature>
<feature type="region of interest" description="Disordered" evidence="5">
    <location>
        <begin position="79"/>
        <end position="142"/>
    </location>
</feature>
<organism evidence="7 8">
    <name type="scientific">Linnemannia elongata AG-77</name>
    <dbReference type="NCBI Taxonomy" id="1314771"/>
    <lineage>
        <taxon>Eukaryota</taxon>
        <taxon>Fungi</taxon>
        <taxon>Fungi incertae sedis</taxon>
        <taxon>Mucoromycota</taxon>
        <taxon>Mortierellomycotina</taxon>
        <taxon>Mortierellomycetes</taxon>
        <taxon>Mortierellales</taxon>
        <taxon>Mortierellaceae</taxon>
        <taxon>Linnemannia</taxon>
    </lineage>
</organism>
<dbReference type="Proteomes" id="UP000078512">
    <property type="component" value="Unassembled WGS sequence"/>
</dbReference>
<evidence type="ECO:0000313" key="7">
    <source>
        <dbReference type="EMBL" id="OAQ29105.1"/>
    </source>
</evidence>
<dbReference type="STRING" id="1314771.A0A197JV68"/>
<keyword evidence="3" id="KW-1133">Transmembrane helix</keyword>
<accession>A0A197JV68</accession>